<protein>
    <submittedName>
        <fullName evidence="1">Uncharacterized protein</fullName>
    </submittedName>
</protein>
<dbReference type="Proteomes" id="UP001558652">
    <property type="component" value="Unassembled WGS sequence"/>
</dbReference>
<sequence length="348" mass="38727">MASKRRNTFYQNKKQETTEIVTCSRCSRPRKGSVGCGIGQRYSKWVSPLIVYPDQRMTNSRFGSYEKSDVNSCNEIRDPITIADDAPATLGAASVPESGTDRGPAEDILRVHQEERHGCGQLQAAVVQGSTRMHCTPGTSLPSQRVVEAVSGISGMQICVLSLRSVPIGASVPLESVLEPHIYLRHPNTPDDSRDTLMTSNLGINDSELPWANELKAKDVRPWWVNPEEAADIMRRIDEVERHWKQDQCQESKTCQRSCQGCGGPLTIVKCHTKRVRQPLLRSFAPPTADARFVRIKFLTLRRYSAAEIHRQVAEVVCLVSVKCDELNKNKGVNDVMEEAIGDTVELA</sequence>
<organism evidence="1 2">
    <name type="scientific">Ranatra chinensis</name>
    <dbReference type="NCBI Taxonomy" id="642074"/>
    <lineage>
        <taxon>Eukaryota</taxon>
        <taxon>Metazoa</taxon>
        <taxon>Ecdysozoa</taxon>
        <taxon>Arthropoda</taxon>
        <taxon>Hexapoda</taxon>
        <taxon>Insecta</taxon>
        <taxon>Pterygota</taxon>
        <taxon>Neoptera</taxon>
        <taxon>Paraneoptera</taxon>
        <taxon>Hemiptera</taxon>
        <taxon>Heteroptera</taxon>
        <taxon>Panheteroptera</taxon>
        <taxon>Nepomorpha</taxon>
        <taxon>Nepidae</taxon>
        <taxon>Ranatrinae</taxon>
        <taxon>Ranatra</taxon>
    </lineage>
</organism>
<accession>A0ABD0YNH7</accession>
<comment type="caution">
    <text evidence="1">The sequence shown here is derived from an EMBL/GenBank/DDBJ whole genome shotgun (WGS) entry which is preliminary data.</text>
</comment>
<proteinExistence type="predicted"/>
<evidence type="ECO:0000313" key="1">
    <source>
        <dbReference type="EMBL" id="KAL1123997.1"/>
    </source>
</evidence>
<reference evidence="1 2" key="1">
    <citation type="submission" date="2024-07" db="EMBL/GenBank/DDBJ databases">
        <title>Chromosome-level genome assembly of the water stick insect Ranatra chinensis (Heteroptera: Nepidae).</title>
        <authorList>
            <person name="Liu X."/>
        </authorList>
    </citation>
    <scope>NUCLEOTIDE SEQUENCE [LARGE SCALE GENOMIC DNA]</scope>
    <source>
        <strain evidence="1">Cailab_2021Rc</strain>
        <tissue evidence="1">Muscle</tissue>
    </source>
</reference>
<name>A0ABD0YNH7_9HEMI</name>
<gene>
    <name evidence="1" type="ORF">AAG570_001767</name>
</gene>
<dbReference type="EMBL" id="JBFDAA010000011">
    <property type="protein sequence ID" value="KAL1123997.1"/>
    <property type="molecule type" value="Genomic_DNA"/>
</dbReference>
<keyword evidence="2" id="KW-1185">Reference proteome</keyword>
<dbReference type="AlphaFoldDB" id="A0ABD0YNH7"/>
<evidence type="ECO:0000313" key="2">
    <source>
        <dbReference type="Proteomes" id="UP001558652"/>
    </source>
</evidence>